<dbReference type="PANTHER" id="PTHR14969:SF13">
    <property type="entry name" value="AT30094P"/>
    <property type="match status" value="1"/>
</dbReference>
<evidence type="ECO:0000256" key="1">
    <source>
        <dbReference type="SAM" id="Phobius"/>
    </source>
</evidence>
<keyword evidence="4" id="KW-1185">Reference proteome</keyword>
<dbReference type="Pfam" id="PF01569">
    <property type="entry name" value="PAP2"/>
    <property type="match status" value="1"/>
</dbReference>
<evidence type="ECO:0000313" key="4">
    <source>
        <dbReference type="Proteomes" id="UP000572212"/>
    </source>
</evidence>
<reference evidence="3 4" key="1">
    <citation type="submission" date="2020-08" db="EMBL/GenBank/DDBJ databases">
        <title>Genomic Encyclopedia of Type Strains, Phase IV (KMG-IV): sequencing the most valuable type-strain genomes for metagenomic binning, comparative biology and taxonomic classification.</title>
        <authorList>
            <person name="Goeker M."/>
        </authorList>
    </citation>
    <scope>NUCLEOTIDE SEQUENCE [LARGE SCALE GENOMIC DNA]</scope>
    <source>
        <strain evidence="3 4">DSM 11805</strain>
    </source>
</reference>
<dbReference type="Proteomes" id="UP000572212">
    <property type="component" value="Unassembled WGS sequence"/>
</dbReference>
<dbReference type="CDD" id="cd03392">
    <property type="entry name" value="PAP2_like_2"/>
    <property type="match status" value="1"/>
</dbReference>
<dbReference type="SUPFAM" id="SSF48317">
    <property type="entry name" value="Acid phosphatase/Vanadium-dependent haloperoxidase"/>
    <property type="match status" value="1"/>
</dbReference>
<accession>A0A841RKX9</accession>
<dbReference type="PANTHER" id="PTHR14969">
    <property type="entry name" value="SPHINGOSINE-1-PHOSPHATE PHOSPHOHYDROLASE"/>
    <property type="match status" value="1"/>
</dbReference>
<evidence type="ECO:0000313" key="3">
    <source>
        <dbReference type="EMBL" id="MBB6512126.1"/>
    </source>
</evidence>
<feature type="transmembrane region" description="Helical" evidence="1">
    <location>
        <begin position="162"/>
        <end position="182"/>
    </location>
</feature>
<organism evidence="3 4">
    <name type="scientific">Gracilibacillus halotolerans</name>
    <dbReference type="NCBI Taxonomy" id="74386"/>
    <lineage>
        <taxon>Bacteria</taxon>
        <taxon>Bacillati</taxon>
        <taxon>Bacillota</taxon>
        <taxon>Bacilli</taxon>
        <taxon>Bacillales</taxon>
        <taxon>Bacillaceae</taxon>
        <taxon>Gracilibacillus</taxon>
    </lineage>
</organism>
<keyword evidence="3" id="KW-0378">Hydrolase</keyword>
<evidence type="ECO:0000259" key="2">
    <source>
        <dbReference type="SMART" id="SM00014"/>
    </source>
</evidence>
<keyword evidence="1" id="KW-0472">Membrane</keyword>
<dbReference type="SMART" id="SM00014">
    <property type="entry name" value="acidPPc"/>
    <property type="match status" value="1"/>
</dbReference>
<feature type="domain" description="Phosphatidic acid phosphatase type 2/haloperoxidase" evidence="2">
    <location>
        <begin position="93"/>
        <end position="203"/>
    </location>
</feature>
<dbReference type="EC" id="3.6.1.27" evidence="3"/>
<name>A0A841RKX9_9BACI</name>
<dbReference type="Gene3D" id="1.20.144.10">
    <property type="entry name" value="Phosphatidic acid phosphatase type 2/haloperoxidase"/>
    <property type="match status" value="2"/>
</dbReference>
<dbReference type="InterPro" id="IPR000326">
    <property type="entry name" value="PAP2/HPO"/>
</dbReference>
<feature type="transmembrane region" description="Helical" evidence="1">
    <location>
        <begin position="63"/>
        <end position="82"/>
    </location>
</feature>
<dbReference type="RefSeq" id="WP_184245046.1">
    <property type="nucleotide sequence ID" value="NZ_BAAACU010000002.1"/>
</dbReference>
<keyword evidence="1" id="KW-0812">Transmembrane</keyword>
<feature type="transmembrane region" description="Helical" evidence="1">
    <location>
        <begin position="132"/>
        <end position="150"/>
    </location>
</feature>
<comment type="caution">
    <text evidence="3">The sequence shown here is derived from an EMBL/GenBank/DDBJ whole genome shotgun (WGS) entry which is preliminary data.</text>
</comment>
<dbReference type="EMBL" id="JACHON010000002">
    <property type="protein sequence ID" value="MBB6512126.1"/>
    <property type="molecule type" value="Genomic_DNA"/>
</dbReference>
<feature type="transmembrane region" description="Helical" evidence="1">
    <location>
        <begin position="89"/>
        <end position="112"/>
    </location>
</feature>
<sequence>MKKVIFTVIVSLLIITSSSILFIEIAEEVWEEESFYIDEIANEILQIDDTQSFHLIATWITELGSVPFLVTTTIFLSIYFILSNKYTRWTVMFLLVNMLGISAITSLLKMIFQRERPAIFAQFDGVGYSFPSGHTTGAIAFYGFCAYVVWRSGKKHVGRILLTLFLTVLAVMVALSRIMLGVHYFTDIIAGAAIATSWLIICLLLMEWFTWKQKERKSS</sequence>
<dbReference type="InterPro" id="IPR036938">
    <property type="entry name" value="PAP2/HPO_sf"/>
</dbReference>
<dbReference type="GO" id="GO:0050380">
    <property type="term" value="F:undecaprenyl-diphosphatase activity"/>
    <property type="evidence" value="ECO:0007669"/>
    <property type="project" value="UniProtKB-EC"/>
</dbReference>
<proteinExistence type="predicted"/>
<feature type="transmembrane region" description="Helical" evidence="1">
    <location>
        <begin position="188"/>
        <end position="209"/>
    </location>
</feature>
<dbReference type="AlphaFoldDB" id="A0A841RKX9"/>
<keyword evidence="1" id="KW-1133">Transmembrane helix</keyword>
<protein>
    <submittedName>
        <fullName evidence="3">Undecaprenyl-diphosphatase</fullName>
        <ecNumber evidence="3">3.6.1.27</ecNumber>
    </submittedName>
</protein>
<gene>
    <name evidence="3" type="ORF">GGQ92_000907</name>
</gene>